<evidence type="ECO:0000313" key="2">
    <source>
        <dbReference type="Proteomes" id="UP001054945"/>
    </source>
</evidence>
<dbReference type="Proteomes" id="UP001054945">
    <property type="component" value="Unassembled WGS sequence"/>
</dbReference>
<proteinExistence type="predicted"/>
<sequence length="140" mass="15385">MACALSQMLHLEEDKYDFESCFLTVTILLMAAPAQPSTCHQPRDISGYSQGGGGARNTTADVLFERHSFRVTICDGQRKDFRYWKGLSQPLLSSRSPSLSQGVVGSGFLTGGHGASDWDSAESQFALCRNSEFRVCHTEE</sequence>
<protein>
    <submittedName>
        <fullName evidence="1">Uncharacterized protein</fullName>
    </submittedName>
</protein>
<organism evidence="1 2">
    <name type="scientific">Caerostris extrusa</name>
    <name type="common">Bark spider</name>
    <name type="synonym">Caerostris bankana</name>
    <dbReference type="NCBI Taxonomy" id="172846"/>
    <lineage>
        <taxon>Eukaryota</taxon>
        <taxon>Metazoa</taxon>
        <taxon>Ecdysozoa</taxon>
        <taxon>Arthropoda</taxon>
        <taxon>Chelicerata</taxon>
        <taxon>Arachnida</taxon>
        <taxon>Araneae</taxon>
        <taxon>Araneomorphae</taxon>
        <taxon>Entelegynae</taxon>
        <taxon>Araneoidea</taxon>
        <taxon>Araneidae</taxon>
        <taxon>Caerostris</taxon>
    </lineage>
</organism>
<reference evidence="1 2" key="1">
    <citation type="submission" date="2021-06" db="EMBL/GenBank/DDBJ databases">
        <title>Caerostris extrusa draft genome.</title>
        <authorList>
            <person name="Kono N."/>
            <person name="Arakawa K."/>
        </authorList>
    </citation>
    <scope>NUCLEOTIDE SEQUENCE [LARGE SCALE GENOMIC DNA]</scope>
</reference>
<dbReference type="EMBL" id="BPLR01009091">
    <property type="protein sequence ID" value="GIY29581.1"/>
    <property type="molecule type" value="Genomic_DNA"/>
</dbReference>
<gene>
    <name evidence="1" type="ORF">CEXT_312931</name>
</gene>
<keyword evidence="2" id="KW-1185">Reference proteome</keyword>
<name>A0AAV4S8R8_CAEEX</name>
<dbReference type="AlphaFoldDB" id="A0AAV4S8R8"/>
<evidence type="ECO:0000313" key="1">
    <source>
        <dbReference type="EMBL" id="GIY29581.1"/>
    </source>
</evidence>
<comment type="caution">
    <text evidence="1">The sequence shown here is derived from an EMBL/GenBank/DDBJ whole genome shotgun (WGS) entry which is preliminary data.</text>
</comment>
<accession>A0AAV4S8R8</accession>